<feature type="signal peptide" evidence="2">
    <location>
        <begin position="1"/>
        <end position="32"/>
    </location>
</feature>
<evidence type="ECO:0000313" key="4">
    <source>
        <dbReference type="Proteomes" id="UP000770015"/>
    </source>
</evidence>
<evidence type="ECO:0000256" key="2">
    <source>
        <dbReference type="SAM" id="SignalP"/>
    </source>
</evidence>
<keyword evidence="2" id="KW-0732">Signal</keyword>
<feature type="compositionally biased region" description="Basic and acidic residues" evidence="1">
    <location>
        <begin position="97"/>
        <end position="116"/>
    </location>
</feature>
<protein>
    <submittedName>
        <fullName evidence="3">Uncharacterized protein</fullName>
    </submittedName>
</protein>
<gene>
    <name evidence="3" type="ORF">F5X68DRAFT_72360</name>
</gene>
<accession>A0A9P8VEZ4</accession>
<proteinExistence type="predicted"/>
<name>A0A9P8VEZ4_9PEZI</name>
<sequence length="208" mass="23311">MAPRGERRGTSFAASRSLWLVFPSLPAMWAHGNVLEMPAMRGHREGRENFASEGPHSAHRHGQSVLALGQPRWCHDQQLTEHYGINRAVNKAHHRMKPDVHRLSAQTDRRAGRDESPSISSASDICLRKSYFAVFYTREWPPKAGTIAGPEPEVERLILSACLSLVEAETEAAETSIRDGGLLGWLIAYCSAVDPRYHHSKGWRRLGR</sequence>
<evidence type="ECO:0000256" key="1">
    <source>
        <dbReference type="SAM" id="MobiDB-lite"/>
    </source>
</evidence>
<comment type="caution">
    <text evidence="3">The sequence shown here is derived from an EMBL/GenBank/DDBJ whole genome shotgun (WGS) entry which is preliminary data.</text>
</comment>
<evidence type="ECO:0000313" key="3">
    <source>
        <dbReference type="EMBL" id="KAH6690728.1"/>
    </source>
</evidence>
<organism evidence="3 4">
    <name type="scientific">Plectosphaerella plurivora</name>
    <dbReference type="NCBI Taxonomy" id="936078"/>
    <lineage>
        <taxon>Eukaryota</taxon>
        <taxon>Fungi</taxon>
        <taxon>Dikarya</taxon>
        <taxon>Ascomycota</taxon>
        <taxon>Pezizomycotina</taxon>
        <taxon>Sordariomycetes</taxon>
        <taxon>Hypocreomycetidae</taxon>
        <taxon>Glomerellales</taxon>
        <taxon>Plectosphaerellaceae</taxon>
        <taxon>Plectosphaerella</taxon>
    </lineage>
</organism>
<feature type="region of interest" description="Disordered" evidence="1">
    <location>
        <begin position="91"/>
        <end position="120"/>
    </location>
</feature>
<dbReference type="EMBL" id="JAGSXJ010000006">
    <property type="protein sequence ID" value="KAH6690728.1"/>
    <property type="molecule type" value="Genomic_DNA"/>
</dbReference>
<dbReference type="AlphaFoldDB" id="A0A9P8VEZ4"/>
<feature type="chain" id="PRO_5040262371" evidence="2">
    <location>
        <begin position="33"/>
        <end position="208"/>
    </location>
</feature>
<keyword evidence="4" id="KW-1185">Reference proteome</keyword>
<reference evidence="3" key="1">
    <citation type="journal article" date="2021" name="Nat. Commun.">
        <title>Genetic determinants of endophytism in the Arabidopsis root mycobiome.</title>
        <authorList>
            <person name="Mesny F."/>
            <person name="Miyauchi S."/>
            <person name="Thiergart T."/>
            <person name="Pickel B."/>
            <person name="Atanasova L."/>
            <person name="Karlsson M."/>
            <person name="Huettel B."/>
            <person name="Barry K.W."/>
            <person name="Haridas S."/>
            <person name="Chen C."/>
            <person name="Bauer D."/>
            <person name="Andreopoulos W."/>
            <person name="Pangilinan J."/>
            <person name="LaButti K."/>
            <person name="Riley R."/>
            <person name="Lipzen A."/>
            <person name="Clum A."/>
            <person name="Drula E."/>
            <person name="Henrissat B."/>
            <person name="Kohler A."/>
            <person name="Grigoriev I.V."/>
            <person name="Martin F.M."/>
            <person name="Hacquard S."/>
        </authorList>
    </citation>
    <scope>NUCLEOTIDE SEQUENCE</scope>
    <source>
        <strain evidence="3">MPI-SDFR-AT-0117</strain>
    </source>
</reference>
<dbReference type="Proteomes" id="UP000770015">
    <property type="component" value="Unassembled WGS sequence"/>
</dbReference>